<evidence type="ECO:0000256" key="2">
    <source>
        <dbReference type="ARBA" id="ARBA00022559"/>
    </source>
</evidence>
<dbReference type="AlphaFoldDB" id="A0A5J6RFN6"/>
<evidence type="ECO:0000313" key="5">
    <source>
        <dbReference type="EMBL" id="QKJ26885.1"/>
    </source>
</evidence>
<dbReference type="PROSITE" id="PS00763">
    <property type="entry name" value="GLUTATHIONE_PEROXID_2"/>
    <property type="match status" value="1"/>
</dbReference>
<evidence type="ECO:0000256" key="1">
    <source>
        <dbReference type="ARBA" id="ARBA00006926"/>
    </source>
</evidence>
<keyword evidence="2 4" id="KW-0575">Peroxidase</keyword>
<dbReference type="EMBL" id="CP054051">
    <property type="protein sequence ID" value="QKJ26885.1"/>
    <property type="molecule type" value="Genomic_DNA"/>
</dbReference>
<dbReference type="GO" id="GO:0034599">
    <property type="term" value="P:cellular response to oxidative stress"/>
    <property type="evidence" value="ECO:0007669"/>
    <property type="project" value="TreeGrafter"/>
</dbReference>
<dbReference type="PANTHER" id="PTHR11592:SF78">
    <property type="entry name" value="GLUTATHIONE PEROXIDASE"/>
    <property type="match status" value="1"/>
</dbReference>
<dbReference type="SUPFAM" id="SSF52833">
    <property type="entry name" value="Thioredoxin-like"/>
    <property type="match status" value="1"/>
</dbReference>
<dbReference type="CDD" id="cd00340">
    <property type="entry name" value="GSH_Peroxidase"/>
    <property type="match status" value="1"/>
</dbReference>
<dbReference type="InterPro" id="IPR029760">
    <property type="entry name" value="GPX_CS"/>
</dbReference>
<gene>
    <name evidence="5" type="ORF">ACBT_0973</name>
</gene>
<comment type="similarity">
    <text evidence="1 4">Belongs to the glutathione peroxidase family.</text>
</comment>
<dbReference type="KEGG" id="acib:ACBT_0973"/>
<name>A0A5J6RFN6_9BACT</name>
<dbReference type="PRINTS" id="PR01011">
    <property type="entry name" value="GLUTPROXDASE"/>
</dbReference>
<accession>A0A5J6RFN6</accession>
<protein>
    <recommendedName>
        <fullName evidence="4">Glutathione peroxidase</fullName>
    </recommendedName>
</protein>
<dbReference type="InterPro" id="IPR036249">
    <property type="entry name" value="Thioredoxin-like_sf"/>
</dbReference>
<dbReference type="GO" id="GO:0004601">
    <property type="term" value="F:peroxidase activity"/>
    <property type="evidence" value="ECO:0007669"/>
    <property type="project" value="UniProtKB-KW"/>
</dbReference>
<keyword evidence="3 4" id="KW-0560">Oxidoreductase</keyword>
<evidence type="ECO:0000256" key="3">
    <source>
        <dbReference type="ARBA" id="ARBA00023002"/>
    </source>
</evidence>
<dbReference type="PIRSF" id="PIRSF000303">
    <property type="entry name" value="Glutathion_perox"/>
    <property type="match status" value="1"/>
</dbReference>
<dbReference type="Pfam" id="PF00255">
    <property type="entry name" value="GSHPx"/>
    <property type="match status" value="1"/>
</dbReference>
<dbReference type="PANTHER" id="PTHR11592">
    <property type="entry name" value="GLUTATHIONE PEROXIDASE"/>
    <property type="match status" value="1"/>
</dbReference>
<dbReference type="InterPro" id="IPR029759">
    <property type="entry name" value="GPX_AS"/>
</dbReference>
<dbReference type="Gene3D" id="3.40.30.10">
    <property type="entry name" value="Glutaredoxin"/>
    <property type="match status" value="1"/>
</dbReference>
<dbReference type="PROSITE" id="PS00460">
    <property type="entry name" value="GLUTATHIONE_PEROXID_1"/>
    <property type="match status" value="1"/>
</dbReference>
<evidence type="ECO:0000313" key="6">
    <source>
        <dbReference type="Proteomes" id="UP000509513"/>
    </source>
</evidence>
<dbReference type="Proteomes" id="UP000509513">
    <property type="component" value="Chromosome"/>
</dbReference>
<reference evidence="5 6" key="1">
    <citation type="submission" date="2020-05" db="EMBL/GenBank/DDBJ databases">
        <title>Complete genome sequencing of Campylobacter and Arcobacter type strains.</title>
        <authorList>
            <person name="Miller W.G."/>
            <person name="Yee E."/>
        </authorList>
    </citation>
    <scope>NUCLEOTIDE SEQUENCE [LARGE SCALE GENOMIC DNA]</scope>
    <source>
        <strain evidence="5 6">LMG 21996</strain>
    </source>
</reference>
<sequence>MKIILSALFFITFLFGENSMSIYDIEVKDINGKVVSMSKYKNKVMLIVNVASKCGFTNQYEGLEELHKKHSNKGLAVLGFPCNQFLSQEPGTEEQIKEFCSLTYGVEFDMFSKIDVNGENTHPLYKFLKENSKGVLGTEAIKWNFTKFLVDKNGNVVKRYAPSTTPKEIEADIINLLK</sequence>
<dbReference type="InterPro" id="IPR000889">
    <property type="entry name" value="Glutathione_peroxidase"/>
</dbReference>
<evidence type="ECO:0000256" key="4">
    <source>
        <dbReference type="RuleBase" id="RU000499"/>
    </source>
</evidence>
<proteinExistence type="inferred from homology"/>
<organism evidence="5 6">
    <name type="scientific">Aliarcobacter cibarius</name>
    <dbReference type="NCBI Taxonomy" id="255507"/>
    <lineage>
        <taxon>Bacteria</taxon>
        <taxon>Pseudomonadati</taxon>
        <taxon>Campylobacterota</taxon>
        <taxon>Epsilonproteobacteria</taxon>
        <taxon>Campylobacterales</taxon>
        <taxon>Arcobacteraceae</taxon>
        <taxon>Aliarcobacter</taxon>
    </lineage>
</organism>
<dbReference type="PROSITE" id="PS51355">
    <property type="entry name" value="GLUTATHIONE_PEROXID_3"/>
    <property type="match status" value="1"/>
</dbReference>
<dbReference type="FunFam" id="3.40.30.10:FF:000010">
    <property type="entry name" value="Glutathione peroxidase"/>
    <property type="match status" value="1"/>
</dbReference>